<dbReference type="RefSeq" id="WP_133643864.1">
    <property type="nucleotide sequence ID" value="NZ_SNYI01000002.1"/>
</dbReference>
<accession>A0A4R6TJG3</accession>
<dbReference type="Proteomes" id="UP000295468">
    <property type="component" value="Unassembled WGS sequence"/>
</dbReference>
<name>A0A4R6TJG3_9FLAO</name>
<gene>
    <name evidence="1" type="ORF">CLV82_1702</name>
</gene>
<proteinExistence type="predicted"/>
<keyword evidence="2" id="KW-1185">Reference proteome</keyword>
<dbReference type="OrthoDB" id="1442602at2"/>
<organism evidence="1 2">
    <name type="scientific">Zeaxanthinibacter enoshimensis</name>
    <dbReference type="NCBI Taxonomy" id="392009"/>
    <lineage>
        <taxon>Bacteria</taxon>
        <taxon>Pseudomonadati</taxon>
        <taxon>Bacteroidota</taxon>
        <taxon>Flavobacteriia</taxon>
        <taxon>Flavobacteriales</taxon>
        <taxon>Flavobacteriaceae</taxon>
        <taxon>Zeaxanthinibacter</taxon>
    </lineage>
</organism>
<protein>
    <submittedName>
        <fullName evidence="1">Uncharacterized protein</fullName>
    </submittedName>
</protein>
<reference evidence="1 2" key="1">
    <citation type="submission" date="2019-03" db="EMBL/GenBank/DDBJ databases">
        <title>Genomic Encyclopedia of Archaeal and Bacterial Type Strains, Phase II (KMG-II): from individual species to whole genera.</title>
        <authorList>
            <person name="Goeker M."/>
        </authorList>
    </citation>
    <scope>NUCLEOTIDE SEQUENCE [LARGE SCALE GENOMIC DNA]</scope>
    <source>
        <strain evidence="1 2">DSM 18435</strain>
    </source>
</reference>
<evidence type="ECO:0000313" key="1">
    <source>
        <dbReference type="EMBL" id="TDQ31004.1"/>
    </source>
</evidence>
<sequence length="111" mass="12863">MIFDKDGQTAILFQENVSLQKFLENLKEGYDKIKNDNIIVNLTSFSRLTAEDLPLFLELSDMHREKGKSFVIVTEQVTFDDIPDELVVVPTLREANDLIEMDEIERDLDLE</sequence>
<evidence type="ECO:0000313" key="2">
    <source>
        <dbReference type="Proteomes" id="UP000295468"/>
    </source>
</evidence>
<dbReference type="AlphaFoldDB" id="A0A4R6TJG3"/>
<dbReference type="EMBL" id="SNYI01000002">
    <property type="protein sequence ID" value="TDQ31004.1"/>
    <property type="molecule type" value="Genomic_DNA"/>
</dbReference>
<comment type="caution">
    <text evidence="1">The sequence shown here is derived from an EMBL/GenBank/DDBJ whole genome shotgun (WGS) entry which is preliminary data.</text>
</comment>